<feature type="region of interest" description="Disordered" evidence="1">
    <location>
        <begin position="1"/>
        <end position="38"/>
    </location>
</feature>
<dbReference type="GeneID" id="92727349"/>
<organism evidence="2 3">
    <name type="scientific">Corynebacterium parakroppenstedtii</name>
    <dbReference type="NCBI Taxonomy" id="2828363"/>
    <lineage>
        <taxon>Bacteria</taxon>
        <taxon>Bacillati</taxon>
        <taxon>Actinomycetota</taxon>
        <taxon>Actinomycetes</taxon>
        <taxon>Mycobacteriales</taxon>
        <taxon>Corynebacteriaceae</taxon>
        <taxon>Corynebacterium</taxon>
    </lineage>
</organism>
<feature type="compositionally biased region" description="Polar residues" evidence="1">
    <location>
        <begin position="26"/>
        <end position="38"/>
    </location>
</feature>
<evidence type="ECO:0000256" key="1">
    <source>
        <dbReference type="SAM" id="MobiDB-lite"/>
    </source>
</evidence>
<keyword evidence="3" id="KW-1185">Reference proteome</keyword>
<dbReference type="EMBL" id="JAKJKU010000002">
    <property type="protein sequence ID" value="MCF6773688.1"/>
    <property type="molecule type" value="Genomic_DNA"/>
</dbReference>
<reference evidence="2 3" key="1">
    <citation type="submission" date="2022-01" db="EMBL/GenBank/DDBJ databases">
        <title>Identification and Characterization of Corynebacterium sp.</title>
        <authorList>
            <person name="Luo Q."/>
            <person name="Qu P."/>
            <person name="Chen Q."/>
        </authorList>
    </citation>
    <scope>NUCLEOTIDE SEQUENCE [LARGE SCALE GENOMIC DNA]</scope>
    <source>
        <strain evidence="2 3">MC-12</strain>
    </source>
</reference>
<evidence type="ECO:0000313" key="3">
    <source>
        <dbReference type="Proteomes" id="UP001200604"/>
    </source>
</evidence>
<sequence length="304" mass="33809">MTPHQATDSLLSSRPASSFDVDKTRSNTGTLSSSLGDAPMQSHQLELQPLTQVSQYRDALVHLGAGLVARLTDKHGTPADRDSLTCPANHAWGSAADNFLEFFSTEKGLRIHYRSLDATIPGATGWELRTPPPPPLDSCDDSSLQLEASFQSRAQSTMTRPQSDGEQIVPNAHAWLSHPILMRILRDYLHEQWSRPTVIGCINNGNLIAIPINDTPSVLRVHQWLNNHWPDSTFEVFRQLWKIDNRFPEPWAFPEKQVQWNPGSSCSQTAPMLDTSIRAGDSALSRHNAYVPTPPGSYYGAREH</sequence>
<proteinExistence type="predicted"/>
<gene>
    <name evidence="2" type="ORF">L3H44_04590</name>
</gene>
<evidence type="ECO:0000313" key="2">
    <source>
        <dbReference type="EMBL" id="MCF6773688.1"/>
    </source>
</evidence>
<accession>A0ABS9HIK9</accession>
<feature type="compositionally biased region" description="Polar residues" evidence="1">
    <location>
        <begin position="1"/>
        <end position="16"/>
    </location>
</feature>
<protein>
    <submittedName>
        <fullName evidence="2">Uncharacterized protein</fullName>
    </submittedName>
</protein>
<comment type="caution">
    <text evidence="2">The sequence shown here is derived from an EMBL/GenBank/DDBJ whole genome shotgun (WGS) entry which is preliminary data.</text>
</comment>
<name>A0ABS9HIK9_9CORY</name>
<dbReference type="Proteomes" id="UP001200604">
    <property type="component" value="Unassembled WGS sequence"/>
</dbReference>
<dbReference type="RefSeq" id="WP_046202980.1">
    <property type="nucleotide sequence ID" value="NZ_JAFFSY010000004.1"/>
</dbReference>